<evidence type="ECO:0000313" key="1">
    <source>
        <dbReference type="EMBL" id="KAK3873896.1"/>
    </source>
</evidence>
<comment type="caution">
    <text evidence="1">The sequence shown here is derived from an EMBL/GenBank/DDBJ whole genome shotgun (WGS) entry which is preliminary data.</text>
</comment>
<keyword evidence="2" id="KW-1185">Reference proteome</keyword>
<dbReference type="AlphaFoldDB" id="A0AAE1FI24"/>
<proteinExistence type="predicted"/>
<protein>
    <submittedName>
        <fullName evidence="1">Uncharacterized protein</fullName>
    </submittedName>
</protein>
<dbReference type="Proteomes" id="UP001286313">
    <property type="component" value="Unassembled WGS sequence"/>
</dbReference>
<dbReference type="EMBL" id="JAWQEG010002172">
    <property type="protein sequence ID" value="KAK3873896.1"/>
    <property type="molecule type" value="Genomic_DNA"/>
</dbReference>
<name>A0AAE1FI24_PETCI</name>
<organism evidence="1 2">
    <name type="scientific">Petrolisthes cinctipes</name>
    <name type="common">Flat porcelain crab</name>
    <dbReference type="NCBI Taxonomy" id="88211"/>
    <lineage>
        <taxon>Eukaryota</taxon>
        <taxon>Metazoa</taxon>
        <taxon>Ecdysozoa</taxon>
        <taxon>Arthropoda</taxon>
        <taxon>Crustacea</taxon>
        <taxon>Multicrustacea</taxon>
        <taxon>Malacostraca</taxon>
        <taxon>Eumalacostraca</taxon>
        <taxon>Eucarida</taxon>
        <taxon>Decapoda</taxon>
        <taxon>Pleocyemata</taxon>
        <taxon>Anomura</taxon>
        <taxon>Galatheoidea</taxon>
        <taxon>Porcellanidae</taxon>
        <taxon>Petrolisthes</taxon>
    </lineage>
</organism>
<gene>
    <name evidence="1" type="ORF">Pcinc_021121</name>
</gene>
<sequence length="86" mass="8733">MFPHLLAASVATRRPGTPHFHTVPTTMSEFTDNDDVLLACGCGGADTTLPARQVAEEVVLAGGGVAGFMGHGLTRSLSIPNTGGIG</sequence>
<evidence type="ECO:0000313" key="2">
    <source>
        <dbReference type="Proteomes" id="UP001286313"/>
    </source>
</evidence>
<accession>A0AAE1FI24</accession>
<reference evidence="1" key="1">
    <citation type="submission" date="2023-10" db="EMBL/GenBank/DDBJ databases">
        <title>Genome assemblies of two species of porcelain crab, Petrolisthes cinctipes and Petrolisthes manimaculis (Anomura: Porcellanidae).</title>
        <authorList>
            <person name="Angst P."/>
        </authorList>
    </citation>
    <scope>NUCLEOTIDE SEQUENCE</scope>
    <source>
        <strain evidence="1">PB745_01</strain>
        <tissue evidence="1">Gill</tissue>
    </source>
</reference>